<dbReference type="EMBL" id="CP001108">
    <property type="protein sequence ID" value="ACF45215.1"/>
    <property type="molecule type" value="Genomic_DNA"/>
</dbReference>
<gene>
    <name evidence="3" type="ordered locus">Paes_0156</name>
</gene>
<dbReference type="KEGG" id="paa:Paes_0156"/>
<dbReference type="InterPro" id="IPR002201">
    <property type="entry name" value="Glyco_trans_9"/>
</dbReference>
<dbReference type="RefSeq" id="WP_012504752.1">
    <property type="nucleotide sequence ID" value="NC_011059.1"/>
</dbReference>
<dbReference type="GO" id="GO:0008713">
    <property type="term" value="F:ADP-heptose-lipopolysaccharide heptosyltransferase activity"/>
    <property type="evidence" value="ECO:0007669"/>
    <property type="project" value="TreeGrafter"/>
</dbReference>
<evidence type="ECO:0000256" key="2">
    <source>
        <dbReference type="ARBA" id="ARBA00022679"/>
    </source>
</evidence>
<organism evidence="3 4">
    <name type="scientific">Prosthecochloris aestuarii (strain DSM 271 / SK 413)</name>
    <dbReference type="NCBI Taxonomy" id="290512"/>
    <lineage>
        <taxon>Bacteria</taxon>
        <taxon>Pseudomonadati</taxon>
        <taxon>Chlorobiota</taxon>
        <taxon>Chlorobiia</taxon>
        <taxon>Chlorobiales</taxon>
        <taxon>Chlorobiaceae</taxon>
        <taxon>Prosthecochloris</taxon>
    </lineage>
</organism>
<dbReference type="Proteomes" id="UP000002725">
    <property type="component" value="Chromosome"/>
</dbReference>
<name>B4S3C1_PROA2</name>
<dbReference type="Pfam" id="PF01075">
    <property type="entry name" value="Glyco_transf_9"/>
    <property type="match status" value="1"/>
</dbReference>
<proteinExistence type="predicted"/>
<protein>
    <submittedName>
        <fullName evidence="3">Glycosyl transferase family 9</fullName>
    </submittedName>
</protein>
<dbReference type="GO" id="GO:0005829">
    <property type="term" value="C:cytosol"/>
    <property type="evidence" value="ECO:0007669"/>
    <property type="project" value="TreeGrafter"/>
</dbReference>
<keyword evidence="1" id="KW-0328">Glycosyltransferase</keyword>
<dbReference type="AlphaFoldDB" id="B4S3C1"/>
<dbReference type="CDD" id="cd03789">
    <property type="entry name" value="GT9_LPS_heptosyltransferase"/>
    <property type="match status" value="1"/>
</dbReference>
<dbReference type="SUPFAM" id="SSF53756">
    <property type="entry name" value="UDP-Glycosyltransferase/glycogen phosphorylase"/>
    <property type="match status" value="1"/>
</dbReference>
<dbReference type="Gene3D" id="3.40.50.2000">
    <property type="entry name" value="Glycogen Phosphorylase B"/>
    <property type="match status" value="2"/>
</dbReference>
<evidence type="ECO:0000313" key="3">
    <source>
        <dbReference type="EMBL" id="ACF45215.1"/>
    </source>
</evidence>
<reference evidence="3" key="1">
    <citation type="submission" date="2008-06" db="EMBL/GenBank/DDBJ databases">
        <title>Complete sequence of chromosome of Prosthecochloris aestuarii DSM 271.</title>
        <authorList>
            <consortium name="US DOE Joint Genome Institute"/>
            <person name="Lucas S."/>
            <person name="Copeland A."/>
            <person name="Lapidus A."/>
            <person name="Glavina del Rio T."/>
            <person name="Dalin E."/>
            <person name="Tice H."/>
            <person name="Bruce D."/>
            <person name="Goodwin L."/>
            <person name="Pitluck S."/>
            <person name="Schmutz J."/>
            <person name="Larimer F."/>
            <person name="Land M."/>
            <person name="Hauser L."/>
            <person name="Kyrpides N."/>
            <person name="Anderson I."/>
            <person name="Liu Z."/>
            <person name="Li T."/>
            <person name="Zhao F."/>
            <person name="Overmann J."/>
            <person name="Bryant D.A."/>
            <person name="Richardson P."/>
        </authorList>
    </citation>
    <scope>NUCLEOTIDE SEQUENCE [LARGE SCALE GENOMIC DNA]</scope>
    <source>
        <strain evidence="3">DSM 271</strain>
    </source>
</reference>
<dbReference type="HOGENOM" id="CLU_038371_3_0_10"/>
<dbReference type="InterPro" id="IPR051199">
    <property type="entry name" value="LPS_LOS_Heptosyltrfase"/>
</dbReference>
<dbReference type="PANTHER" id="PTHR30160:SF1">
    <property type="entry name" value="LIPOPOLYSACCHARIDE 1,2-N-ACETYLGLUCOSAMINETRANSFERASE-RELATED"/>
    <property type="match status" value="1"/>
</dbReference>
<dbReference type="STRING" id="290512.Paes_0156"/>
<dbReference type="CAZy" id="GT9">
    <property type="family name" value="Glycosyltransferase Family 9"/>
</dbReference>
<evidence type="ECO:0000313" key="4">
    <source>
        <dbReference type="Proteomes" id="UP000002725"/>
    </source>
</evidence>
<keyword evidence="4" id="KW-1185">Reference proteome</keyword>
<dbReference type="PANTHER" id="PTHR30160">
    <property type="entry name" value="TETRAACYLDISACCHARIDE 4'-KINASE-RELATED"/>
    <property type="match status" value="1"/>
</dbReference>
<evidence type="ECO:0000256" key="1">
    <source>
        <dbReference type="ARBA" id="ARBA00022676"/>
    </source>
</evidence>
<accession>B4S3C1</accession>
<dbReference type="GO" id="GO:0009244">
    <property type="term" value="P:lipopolysaccharide core region biosynthetic process"/>
    <property type="evidence" value="ECO:0007669"/>
    <property type="project" value="TreeGrafter"/>
</dbReference>
<sequence length="334" mass="37306">MNPLKSILVIRLSSIGDIILTTPLLRRLKQRFSNAQIDYCTKAPFFPLLEHSPWVSTICTPEDLPRGSYDLVVDLQNNRRSASLVRQLKARRIVRYRKHNWKKFLLVRTGLNPYRSVDAVVDRYQAGLKAFGVEDDPAGCELWPGDSERDYAASVLSSATLSLAVCCGAKHYTKRYPPEKFAAVLQSLLQRLPLKIVLLGGAEDSGHAAAILEHLSPEHCSLIEDLSGACTLMQTAALLQRCDAVLTNDTGLMHMASAFGRHLFVLFGSSVREFGFLPYHAPYTLFEVAGLTCRPCSHIGRDRCPKGHFRCMNDISDNSVATALIDHFRSMRYP</sequence>
<keyword evidence="2 3" id="KW-0808">Transferase</keyword>
<dbReference type="eggNOG" id="COG0859">
    <property type="taxonomic scope" value="Bacteria"/>
</dbReference>